<feature type="domain" description="Sushi" evidence="7">
    <location>
        <begin position="1"/>
        <end position="60"/>
    </location>
</feature>
<name>A0A8X7BQN2_9ARAC</name>
<keyword evidence="3" id="KW-0677">Repeat</keyword>
<protein>
    <submittedName>
        <fullName evidence="8">CUB and sushi domain-containing protein 3</fullName>
    </submittedName>
</protein>
<feature type="disulfide bond" evidence="6">
    <location>
        <begin position="91"/>
        <end position="118"/>
    </location>
</feature>
<gene>
    <name evidence="8" type="primary">CSMD3</name>
    <name evidence="8" type="ORF">TNIN_272591</name>
</gene>
<keyword evidence="1 6" id="KW-0768">Sushi</keyword>
<dbReference type="Gene3D" id="2.10.70.10">
    <property type="entry name" value="Complement Module, domain 1"/>
    <property type="match status" value="4"/>
</dbReference>
<keyword evidence="9" id="KW-1185">Reference proteome</keyword>
<dbReference type="InterPro" id="IPR035976">
    <property type="entry name" value="Sushi/SCR/CCP_sf"/>
</dbReference>
<keyword evidence="5" id="KW-0325">Glycoprotein</keyword>
<reference evidence="8" key="1">
    <citation type="submission" date="2020-08" db="EMBL/GenBank/DDBJ databases">
        <title>Multicomponent nature underlies the extraordinary mechanical properties of spider dragline silk.</title>
        <authorList>
            <person name="Kono N."/>
            <person name="Nakamura H."/>
            <person name="Mori M."/>
            <person name="Yoshida Y."/>
            <person name="Ohtoshi R."/>
            <person name="Malay A.D."/>
            <person name="Moran D.A.P."/>
            <person name="Tomita M."/>
            <person name="Numata K."/>
            <person name="Arakawa K."/>
        </authorList>
    </citation>
    <scope>NUCLEOTIDE SEQUENCE</scope>
</reference>
<dbReference type="Pfam" id="PF00084">
    <property type="entry name" value="Sushi"/>
    <property type="match status" value="3"/>
</dbReference>
<evidence type="ECO:0000256" key="4">
    <source>
        <dbReference type="ARBA" id="ARBA00023157"/>
    </source>
</evidence>
<dbReference type="OrthoDB" id="406096at2759"/>
<feature type="non-terminal residue" evidence="8">
    <location>
        <position position="1"/>
    </location>
</feature>
<feature type="disulfide bond" evidence="6">
    <location>
        <begin position="213"/>
        <end position="240"/>
    </location>
</feature>
<dbReference type="PANTHER" id="PTHR46393">
    <property type="entry name" value="SUSHI DOMAIN-CONTAINING PROTEIN"/>
    <property type="match status" value="1"/>
</dbReference>
<comment type="caution">
    <text evidence="6">Lacks conserved residue(s) required for the propagation of feature annotation.</text>
</comment>
<evidence type="ECO:0000256" key="6">
    <source>
        <dbReference type="PROSITE-ProRule" id="PRU00302"/>
    </source>
</evidence>
<sequence>VNCGTLKNINFGKVTYADDRTTYNATAVYVCDENYTLVGSGTRRCAEDGKWNGTEPRCEYVECGRPLTLENGTYTLLDDLTTYQSRVSYRCNDNFTIIGHDQRSCLETGKWSGREPTCKLIECGEPEIPDGAEIPSNATFTIHSEIHFRCKPGHKISAVSTNDVATYKNGGTTLKCNPDGKCCGLWQSPASAPWEVQYINGTTHLSSIASYSCNPGFRMIGSRLRVCSENGKWSDNAPKCE</sequence>
<dbReference type="InterPro" id="IPR000436">
    <property type="entry name" value="Sushi_SCR_CCP_dom"/>
</dbReference>
<feature type="domain" description="Sushi" evidence="7">
    <location>
        <begin position="174"/>
        <end position="241"/>
    </location>
</feature>
<evidence type="ECO:0000313" key="8">
    <source>
        <dbReference type="EMBL" id="GFY38659.1"/>
    </source>
</evidence>
<proteinExistence type="predicted"/>
<feature type="domain" description="Sushi" evidence="7">
    <location>
        <begin position="61"/>
        <end position="120"/>
    </location>
</feature>
<dbReference type="EMBL" id="BMAV01000972">
    <property type="protein sequence ID" value="GFY38659.1"/>
    <property type="molecule type" value="Genomic_DNA"/>
</dbReference>
<evidence type="ECO:0000256" key="3">
    <source>
        <dbReference type="ARBA" id="ARBA00022737"/>
    </source>
</evidence>
<dbReference type="PROSITE" id="PS50923">
    <property type="entry name" value="SUSHI"/>
    <property type="match status" value="3"/>
</dbReference>
<evidence type="ECO:0000256" key="1">
    <source>
        <dbReference type="ARBA" id="ARBA00022659"/>
    </source>
</evidence>
<feature type="disulfide bond" evidence="6">
    <location>
        <begin position="31"/>
        <end position="58"/>
    </location>
</feature>
<keyword evidence="4 6" id="KW-1015">Disulfide bond</keyword>
<keyword evidence="2" id="KW-0732">Signal</keyword>
<comment type="caution">
    <text evidence="8">The sequence shown here is derived from an EMBL/GenBank/DDBJ whole genome shotgun (WGS) entry which is preliminary data.</text>
</comment>
<dbReference type="PANTHER" id="PTHR46393:SF7">
    <property type="entry name" value="COMPLEMENT C2"/>
    <property type="match status" value="1"/>
</dbReference>
<accession>A0A8X7BQN2</accession>
<organism evidence="8 9">
    <name type="scientific">Trichonephila inaurata madagascariensis</name>
    <dbReference type="NCBI Taxonomy" id="2747483"/>
    <lineage>
        <taxon>Eukaryota</taxon>
        <taxon>Metazoa</taxon>
        <taxon>Ecdysozoa</taxon>
        <taxon>Arthropoda</taxon>
        <taxon>Chelicerata</taxon>
        <taxon>Arachnida</taxon>
        <taxon>Araneae</taxon>
        <taxon>Araneomorphae</taxon>
        <taxon>Entelegynae</taxon>
        <taxon>Araneoidea</taxon>
        <taxon>Nephilidae</taxon>
        <taxon>Trichonephila</taxon>
        <taxon>Trichonephila inaurata</taxon>
    </lineage>
</organism>
<dbReference type="CDD" id="cd00033">
    <property type="entry name" value="CCP"/>
    <property type="match status" value="4"/>
</dbReference>
<evidence type="ECO:0000259" key="7">
    <source>
        <dbReference type="PROSITE" id="PS50923"/>
    </source>
</evidence>
<dbReference type="SMART" id="SM00032">
    <property type="entry name" value="CCP"/>
    <property type="match status" value="4"/>
</dbReference>
<dbReference type="SUPFAM" id="SSF57535">
    <property type="entry name" value="Complement control module/SCR domain"/>
    <property type="match status" value="4"/>
</dbReference>
<dbReference type="AlphaFoldDB" id="A0A8X7BQN2"/>
<evidence type="ECO:0000256" key="5">
    <source>
        <dbReference type="ARBA" id="ARBA00023180"/>
    </source>
</evidence>
<dbReference type="Proteomes" id="UP000886998">
    <property type="component" value="Unassembled WGS sequence"/>
</dbReference>
<feature type="non-terminal residue" evidence="8">
    <location>
        <position position="241"/>
    </location>
</feature>
<evidence type="ECO:0000256" key="2">
    <source>
        <dbReference type="ARBA" id="ARBA00022729"/>
    </source>
</evidence>
<evidence type="ECO:0000313" key="9">
    <source>
        <dbReference type="Proteomes" id="UP000886998"/>
    </source>
</evidence>